<evidence type="ECO:0000259" key="2">
    <source>
        <dbReference type="Pfam" id="PF09851"/>
    </source>
</evidence>
<evidence type="ECO:0000256" key="1">
    <source>
        <dbReference type="SAM" id="Phobius"/>
    </source>
</evidence>
<protein>
    <submittedName>
        <fullName evidence="3">SHOCT domain-containing protein</fullName>
    </submittedName>
</protein>
<gene>
    <name evidence="3" type="ORF">ACFFGV_17825</name>
</gene>
<keyword evidence="1" id="KW-0812">Transmembrane</keyword>
<name>A0ABV6LSQ0_9BACI</name>
<evidence type="ECO:0000313" key="3">
    <source>
        <dbReference type="EMBL" id="MFC0525446.1"/>
    </source>
</evidence>
<sequence length="75" mass="8382">MMNGQGMMGGFFGMGVSWLLIIGIIVVALILMKSWSGNQQKSANHQDSLAILKQRLARGEITEEEYDRLKKKIAE</sequence>
<feature type="transmembrane region" description="Helical" evidence="1">
    <location>
        <begin position="12"/>
        <end position="32"/>
    </location>
</feature>
<evidence type="ECO:0000313" key="4">
    <source>
        <dbReference type="Proteomes" id="UP001589836"/>
    </source>
</evidence>
<keyword evidence="1" id="KW-0472">Membrane</keyword>
<comment type="caution">
    <text evidence="3">The sequence shown here is derived from an EMBL/GenBank/DDBJ whole genome shotgun (WGS) entry which is preliminary data.</text>
</comment>
<feature type="domain" description="SHOCT" evidence="2">
    <location>
        <begin position="47"/>
        <end position="73"/>
    </location>
</feature>
<keyword evidence="1" id="KW-1133">Transmembrane helix</keyword>
<dbReference type="RefSeq" id="WP_377350725.1">
    <property type="nucleotide sequence ID" value="NZ_JBHLTP010000013.1"/>
</dbReference>
<dbReference type="EMBL" id="JBHLTP010000013">
    <property type="protein sequence ID" value="MFC0525446.1"/>
    <property type="molecule type" value="Genomic_DNA"/>
</dbReference>
<accession>A0ABV6LSQ0</accession>
<organism evidence="3 4">
    <name type="scientific">Pontibacillus salicampi</name>
    <dbReference type="NCBI Taxonomy" id="1449801"/>
    <lineage>
        <taxon>Bacteria</taxon>
        <taxon>Bacillati</taxon>
        <taxon>Bacillota</taxon>
        <taxon>Bacilli</taxon>
        <taxon>Bacillales</taxon>
        <taxon>Bacillaceae</taxon>
        <taxon>Pontibacillus</taxon>
    </lineage>
</organism>
<reference evidence="3 4" key="1">
    <citation type="submission" date="2024-09" db="EMBL/GenBank/DDBJ databases">
        <authorList>
            <person name="Sun Q."/>
            <person name="Mori K."/>
        </authorList>
    </citation>
    <scope>NUCLEOTIDE SEQUENCE [LARGE SCALE GENOMIC DNA]</scope>
    <source>
        <strain evidence="3 4">NCAIM B.02529</strain>
    </source>
</reference>
<proteinExistence type="predicted"/>
<dbReference type="InterPro" id="IPR018649">
    <property type="entry name" value="SHOCT"/>
</dbReference>
<dbReference type="Pfam" id="PF09851">
    <property type="entry name" value="SHOCT"/>
    <property type="match status" value="1"/>
</dbReference>
<dbReference type="Proteomes" id="UP001589836">
    <property type="component" value="Unassembled WGS sequence"/>
</dbReference>
<keyword evidence="4" id="KW-1185">Reference proteome</keyword>